<sequence length="67" mass="7596">MYFDGLLIHFDRRPKCLGGAPNWFDRSSNDFGDASIGFWQASKYFDITPRPEFGEGSTIFQCIVVLG</sequence>
<accession>A0A382L871</accession>
<evidence type="ECO:0000313" key="1">
    <source>
        <dbReference type="EMBL" id="SVC31101.1"/>
    </source>
</evidence>
<gene>
    <name evidence="1" type="ORF">METZ01_LOCUS283955</name>
</gene>
<organism evidence="1">
    <name type="scientific">marine metagenome</name>
    <dbReference type="NCBI Taxonomy" id="408172"/>
    <lineage>
        <taxon>unclassified sequences</taxon>
        <taxon>metagenomes</taxon>
        <taxon>ecological metagenomes</taxon>
    </lineage>
</organism>
<name>A0A382L871_9ZZZZ</name>
<protein>
    <submittedName>
        <fullName evidence="1">Uncharacterized protein</fullName>
    </submittedName>
</protein>
<dbReference type="AlphaFoldDB" id="A0A382L871"/>
<dbReference type="EMBL" id="UINC01084444">
    <property type="protein sequence ID" value="SVC31101.1"/>
    <property type="molecule type" value="Genomic_DNA"/>
</dbReference>
<proteinExistence type="predicted"/>
<reference evidence="1" key="1">
    <citation type="submission" date="2018-05" db="EMBL/GenBank/DDBJ databases">
        <authorList>
            <person name="Lanie J.A."/>
            <person name="Ng W.-L."/>
            <person name="Kazmierczak K.M."/>
            <person name="Andrzejewski T.M."/>
            <person name="Davidsen T.M."/>
            <person name="Wayne K.J."/>
            <person name="Tettelin H."/>
            <person name="Glass J.I."/>
            <person name="Rusch D."/>
            <person name="Podicherti R."/>
            <person name="Tsui H.-C.T."/>
            <person name="Winkler M.E."/>
        </authorList>
    </citation>
    <scope>NUCLEOTIDE SEQUENCE</scope>
</reference>